<dbReference type="Proteomes" id="UP001057375">
    <property type="component" value="Unassembled WGS sequence"/>
</dbReference>
<name>A0ABQ5KT18_9EUKA</name>
<feature type="region of interest" description="Disordered" evidence="1">
    <location>
        <begin position="1"/>
        <end position="79"/>
    </location>
</feature>
<proteinExistence type="predicted"/>
<keyword evidence="2" id="KW-0812">Transmembrane</keyword>
<dbReference type="EMBL" id="BQXS01011029">
    <property type="protein sequence ID" value="GKT35614.1"/>
    <property type="molecule type" value="Genomic_DNA"/>
</dbReference>
<evidence type="ECO:0008006" key="5">
    <source>
        <dbReference type="Google" id="ProtNLM"/>
    </source>
</evidence>
<protein>
    <recommendedName>
        <fullName evidence="5">Transmembrane protein</fullName>
    </recommendedName>
</protein>
<evidence type="ECO:0000313" key="4">
    <source>
        <dbReference type="Proteomes" id="UP001057375"/>
    </source>
</evidence>
<evidence type="ECO:0000256" key="2">
    <source>
        <dbReference type="SAM" id="Phobius"/>
    </source>
</evidence>
<comment type="caution">
    <text evidence="3">The sequence shown here is derived from an EMBL/GenBank/DDBJ whole genome shotgun (WGS) entry which is preliminary data.</text>
</comment>
<evidence type="ECO:0000313" key="3">
    <source>
        <dbReference type="EMBL" id="GKT35614.1"/>
    </source>
</evidence>
<keyword evidence="2" id="KW-1133">Transmembrane helix</keyword>
<organism evidence="3 4">
    <name type="scientific">Aduncisulcus paluster</name>
    <dbReference type="NCBI Taxonomy" id="2918883"/>
    <lineage>
        <taxon>Eukaryota</taxon>
        <taxon>Metamonada</taxon>
        <taxon>Carpediemonas-like organisms</taxon>
        <taxon>Aduncisulcus</taxon>
    </lineage>
</organism>
<feature type="region of interest" description="Disordered" evidence="1">
    <location>
        <begin position="93"/>
        <end position="114"/>
    </location>
</feature>
<reference evidence="3" key="1">
    <citation type="submission" date="2022-03" db="EMBL/GenBank/DDBJ databases">
        <title>Draft genome sequence of Aduncisulcus paluster, a free-living microaerophilic Fornicata.</title>
        <authorList>
            <person name="Yuyama I."/>
            <person name="Kume K."/>
            <person name="Tamura T."/>
            <person name="Inagaki Y."/>
            <person name="Hashimoto T."/>
        </authorList>
    </citation>
    <scope>NUCLEOTIDE SEQUENCE</scope>
    <source>
        <strain evidence="3">NY0171</strain>
    </source>
</reference>
<gene>
    <name evidence="3" type="ORF">ADUPG1_008739</name>
</gene>
<evidence type="ECO:0000256" key="1">
    <source>
        <dbReference type="SAM" id="MobiDB-lite"/>
    </source>
</evidence>
<keyword evidence="2" id="KW-0472">Membrane</keyword>
<feature type="transmembrane region" description="Helical" evidence="2">
    <location>
        <begin position="156"/>
        <end position="177"/>
    </location>
</feature>
<feature type="compositionally biased region" description="Basic and acidic residues" evidence="1">
    <location>
        <begin position="11"/>
        <end position="26"/>
    </location>
</feature>
<feature type="compositionally biased region" description="Basic and acidic residues" evidence="1">
    <location>
        <begin position="98"/>
        <end position="114"/>
    </location>
</feature>
<accession>A0ABQ5KT18</accession>
<keyword evidence="4" id="KW-1185">Reference proteome</keyword>
<sequence length="384" mass="43937">MKSCLHNMKRRIPETERETVQEDKLVRSPVKRAHYGKDEEDEYESEHEARSNEESPKIIEDELEKEESAQIASEEKVSEGPFHLEEKVEDFVISPQEEVSRSDDEKSSEDEYGKDIQGHELEVEEMPRVITSAEMDTKLPVGVKFTKIVFKIKHRLIPLILLSLGILFITYSTLFILSVKSEKFAAFISDRMQKPIDDGRFDVFGDDDSVSMILEEVFSHNPSPADIDESILAISCASNILFPFNFPICPAFRDLFVLDEEMLEMCGVTCSGALLACDSNGHEVSAVKKEDELFQLLAVHAKVMKMKGLQKEMTRLMNSRLEFVQSLFEDKSIIIQAPFEYFLKQKGRNLSEITLDEYLNLLRVEAEVREHTKGCGCEFVKLCQ</sequence>
<feature type="compositionally biased region" description="Basic and acidic residues" evidence="1">
    <location>
        <begin position="46"/>
        <end position="60"/>
    </location>
</feature>